<dbReference type="Pfam" id="PF02120">
    <property type="entry name" value="Flg_hook"/>
    <property type="match status" value="1"/>
</dbReference>
<dbReference type="PANTHER" id="PTHR37533">
    <property type="entry name" value="FLAGELLAR HOOK-LENGTH CONTROL PROTEIN"/>
    <property type="match status" value="1"/>
</dbReference>
<evidence type="ECO:0000259" key="2">
    <source>
        <dbReference type="Pfam" id="PF02120"/>
    </source>
</evidence>
<organism evidence="3 4">
    <name type="scientific">Pelomonas parva</name>
    <dbReference type="NCBI Taxonomy" id="3299032"/>
    <lineage>
        <taxon>Bacteria</taxon>
        <taxon>Pseudomonadati</taxon>
        <taxon>Pseudomonadota</taxon>
        <taxon>Betaproteobacteria</taxon>
        <taxon>Burkholderiales</taxon>
        <taxon>Sphaerotilaceae</taxon>
        <taxon>Roseateles</taxon>
    </lineage>
</organism>
<feature type="region of interest" description="Disordered" evidence="1">
    <location>
        <begin position="348"/>
        <end position="389"/>
    </location>
</feature>
<evidence type="ECO:0000256" key="1">
    <source>
        <dbReference type="SAM" id="MobiDB-lite"/>
    </source>
</evidence>
<accession>A0ABW7EY27</accession>
<protein>
    <submittedName>
        <fullName evidence="3">Flagellar hook-length control protein FliK</fullName>
    </submittedName>
</protein>
<feature type="compositionally biased region" description="Low complexity" evidence="1">
    <location>
        <begin position="158"/>
        <end position="178"/>
    </location>
</feature>
<keyword evidence="3" id="KW-0282">Flagellum</keyword>
<feature type="domain" description="Flagellar hook-length control protein-like C-terminal" evidence="2">
    <location>
        <begin position="279"/>
        <end position="355"/>
    </location>
</feature>
<keyword evidence="3" id="KW-0969">Cilium</keyword>
<reference evidence="3 4" key="1">
    <citation type="submission" date="2024-08" db="EMBL/GenBank/DDBJ databases">
        <authorList>
            <person name="Lu H."/>
        </authorList>
    </citation>
    <scope>NUCLEOTIDE SEQUENCE [LARGE SCALE GENOMIC DNA]</scope>
    <source>
        <strain evidence="3 4">LYH14W</strain>
    </source>
</reference>
<dbReference type="Gene3D" id="3.30.750.140">
    <property type="match status" value="1"/>
</dbReference>
<feature type="region of interest" description="Disordered" evidence="1">
    <location>
        <begin position="1"/>
        <end position="227"/>
    </location>
</feature>
<sequence>MLAQNIAPKPTALPPAVQPSLPANSAGGPSFAQFLTEQAPPPAQPDAEAPEPEAAADAAAPQAAPVRRAPVPAKPSGQARTPDAAAKVEPKADAKTEAAATSEAIASPDEDSPDTPELKEFTQLIGMSAPTAIPPDAAAAAADGQRAARRGRLDASADDAAAGRSAARGPVDAAADAGQTPHPKGADRLAAQAAQADERSARSDALQAASSSREATQDALPAAAQSQPGAPSFAAVLSQALPTLPGQADAAATATTRAALHEPLHSAAFAPELGTRVSLLAVDGVQHAELQLNPADMGPVSVQIVVDGNQAQVSFHALQAETRQALEQSLPDLAAALQGQGLTLSGGGVFQQASRDADQSRDGTNAGGGTRTTGSSNEPDGATAAPARRTIGLLDTFA</sequence>
<dbReference type="RefSeq" id="WP_394476586.1">
    <property type="nucleotide sequence ID" value="NZ_JBIGHV010000002.1"/>
</dbReference>
<dbReference type="Proteomes" id="UP001606210">
    <property type="component" value="Unassembled WGS sequence"/>
</dbReference>
<dbReference type="InterPro" id="IPR021136">
    <property type="entry name" value="Flagellar_hook_control-like_C"/>
</dbReference>
<evidence type="ECO:0000313" key="3">
    <source>
        <dbReference type="EMBL" id="MFG6429274.1"/>
    </source>
</evidence>
<dbReference type="InterPro" id="IPR038610">
    <property type="entry name" value="FliK-like_C_sf"/>
</dbReference>
<keyword evidence="4" id="KW-1185">Reference proteome</keyword>
<proteinExistence type="predicted"/>
<feature type="compositionally biased region" description="Low complexity" evidence="1">
    <location>
        <begin position="129"/>
        <end position="145"/>
    </location>
</feature>
<gene>
    <name evidence="3" type="ORF">ACG00Y_05090</name>
</gene>
<dbReference type="EMBL" id="JBIGHV010000002">
    <property type="protein sequence ID" value="MFG6429274.1"/>
    <property type="molecule type" value="Genomic_DNA"/>
</dbReference>
<comment type="caution">
    <text evidence="3">The sequence shown here is derived from an EMBL/GenBank/DDBJ whole genome shotgun (WGS) entry which is preliminary data.</text>
</comment>
<dbReference type="InterPro" id="IPR052563">
    <property type="entry name" value="FliK"/>
</dbReference>
<keyword evidence="3" id="KW-0966">Cell projection</keyword>
<feature type="compositionally biased region" description="Basic and acidic residues" evidence="1">
    <location>
        <begin position="86"/>
        <end position="96"/>
    </location>
</feature>
<dbReference type="CDD" id="cd17470">
    <property type="entry name" value="T3SS_Flik_C"/>
    <property type="match status" value="1"/>
</dbReference>
<dbReference type="PANTHER" id="PTHR37533:SF2">
    <property type="entry name" value="FLAGELLAR HOOK-LENGTH CONTROL PROTEIN"/>
    <property type="match status" value="1"/>
</dbReference>
<feature type="compositionally biased region" description="Low complexity" evidence="1">
    <location>
        <begin position="97"/>
        <end position="107"/>
    </location>
</feature>
<name>A0ABW7EY27_9BURK</name>
<feature type="compositionally biased region" description="Low complexity" evidence="1">
    <location>
        <begin position="52"/>
        <end position="71"/>
    </location>
</feature>
<evidence type="ECO:0000313" key="4">
    <source>
        <dbReference type="Proteomes" id="UP001606210"/>
    </source>
</evidence>